<dbReference type="EMBL" id="JACGWK010000002">
    <property type="protein sequence ID" value="KAL0370773.1"/>
    <property type="molecule type" value="Genomic_DNA"/>
</dbReference>
<reference evidence="2" key="2">
    <citation type="journal article" date="2024" name="Plant">
        <title>Genomic evolution and insights into agronomic trait innovations of Sesamum species.</title>
        <authorList>
            <person name="Miao H."/>
            <person name="Wang L."/>
            <person name="Qu L."/>
            <person name="Liu H."/>
            <person name="Sun Y."/>
            <person name="Le M."/>
            <person name="Wang Q."/>
            <person name="Wei S."/>
            <person name="Zheng Y."/>
            <person name="Lin W."/>
            <person name="Duan Y."/>
            <person name="Cao H."/>
            <person name="Xiong S."/>
            <person name="Wang X."/>
            <person name="Wei L."/>
            <person name="Li C."/>
            <person name="Ma Q."/>
            <person name="Ju M."/>
            <person name="Zhao R."/>
            <person name="Li G."/>
            <person name="Mu C."/>
            <person name="Tian Q."/>
            <person name="Mei H."/>
            <person name="Zhang T."/>
            <person name="Gao T."/>
            <person name="Zhang H."/>
        </authorList>
    </citation>
    <scope>NUCLEOTIDE SEQUENCE</scope>
    <source>
        <strain evidence="2">G01</strain>
    </source>
</reference>
<protein>
    <submittedName>
        <fullName evidence="2">Retrovirus-related Pol polyprotein from transposon</fullName>
    </submittedName>
</protein>
<dbReference type="InterPro" id="IPR043502">
    <property type="entry name" value="DNA/RNA_pol_sf"/>
</dbReference>
<evidence type="ECO:0000313" key="2">
    <source>
        <dbReference type="EMBL" id="KAL0370773.1"/>
    </source>
</evidence>
<sequence length="122" mass="14394">MKSTFRIRAQFTAFLLHEEWSFRVSCHALRPDKRSRNLHTVMNQVLHRFLDEFVVVHLDDIVIYSGTLAEHVEHLQLVLKRLREHELYAKVSKCSFLRDYQFLGAHCGERTYSDGPQESSGY</sequence>
<dbReference type="AlphaFoldDB" id="A0AAW2QSX0"/>
<comment type="caution">
    <text evidence="2">The sequence shown here is derived from an EMBL/GenBank/DDBJ whole genome shotgun (WGS) entry which is preliminary data.</text>
</comment>
<dbReference type="InterPro" id="IPR000477">
    <property type="entry name" value="RT_dom"/>
</dbReference>
<reference evidence="2" key="1">
    <citation type="submission" date="2020-06" db="EMBL/GenBank/DDBJ databases">
        <authorList>
            <person name="Li T."/>
            <person name="Hu X."/>
            <person name="Zhang T."/>
            <person name="Song X."/>
            <person name="Zhang H."/>
            <person name="Dai N."/>
            <person name="Sheng W."/>
            <person name="Hou X."/>
            <person name="Wei L."/>
        </authorList>
    </citation>
    <scope>NUCLEOTIDE SEQUENCE</scope>
    <source>
        <strain evidence="2">G01</strain>
        <tissue evidence="2">Leaf</tissue>
    </source>
</reference>
<dbReference type="SUPFAM" id="SSF56672">
    <property type="entry name" value="DNA/RNA polymerases"/>
    <property type="match status" value="1"/>
</dbReference>
<dbReference type="InterPro" id="IPR053134">
    <property type="entry name" value="RNA-dir_DNA_polymerase"/>
</dbReference>
<evidence type="ECO:0000259" key="1">
    <source>
        <dbReference type="Pfam" id="PF00078"/>
    </source>
</evidence>
<dbReference type="PANTHER" id="PTHR24559">
    <property type="entry name" value="TRANSPOSON TY3-I GAG-POL POLYPROTEIN"/>
    <property type="match status" value="1"/>
</dbReference>
<dbReference type="InterPro" id="IPR043128">
    <property type="entry name" value="Rev_trsase/Diguanyl_cyclase"/>
</dbReference>
<feature type="domain" description="Reverse transcriptase" evidence="1">
    <location>
        <begin position="40"/>
        <end position="106"/>
    </location>
</feature>
<dbReference type="Pfam" id="PF00078">
    <property type="entry name" value="RVT_1"/>
    <property type="match status" value="1"/>
</dbReference>
<dbReference type="Gene3D" id="3.30.70.270">
    <property type="match status" value="1"/>
</dbReference>
<name>A0AAW2QSX0_9LAMI</name>
<accession>A0AAW2QSX0</accession>
<proteinExistence type="predicted"/>
<gene>
    <name evidence="2" type="ORF">Sangu_0395400</name>
</gene>
<dbReference type="PANTHER" id="PTHR24559:SF436">
    <property type="entry name" value="RNA-DIRECTED DNA POLYMERASE HOMOLOG"/>
    <property type="match status" value="1"/>
</dbReference>
<organism evidence="2">
    <name type="scientific">Sesamum angustifolium</name>
    <dbReference type="NCBI Taxonomy" id="2727405"/>
    <lineage>
        <taxon>Eukaryota</taxon>
        <taxon>Viridiplantae</taxon>
        <taxon>Streptophyta</taxon>
        <taxon>Embryophyta</taxon>
        <taxon>Tracheophyta</taxon>
        <taxon>Spermatophyta</taxon>
        <taxon>Magnoliopsida</taxon>
        <taxon>eudicotyledons</taxon>
        <taxon>Gunneridae</taxon>
        <taxon>Pentapetalae</taxon>
        <taxon>asterids</taxon>
        <taxon>lamiids</taxon>
        <taxon>Lamiales</taxon>
        <taxon>Pedaliaceae</taxon>
        <taxon>Sesamum</taxon>
    </lineage>
</organism>